<dbReference type="RefSeq" id="WP_267646777.1">
    <property type="nucleotide sequence ID" value="NZ_JANHGR010000001.1"/>
</dbReference>
<gene>
    <name evidence="2" type="ORF">ACFSAU_11140</name>
</gene>
<comment type="caution">
    <text evidence="2">The sequence shown here is derived from an EMBL/GenBank/DDBJ whole genome shotgun (WGS) entry which is preliminary data.</text>
</comment>
<sequence length="118" mass="12796">MPDDNRFAGLSDAEADAAAEDAGGDAEGEDGTEPTPDDGENGAGPAFEFDETTAKSIYVRPETLETLEDAEFEAEMLLRRDHGVRDVTGREFHDAVVRVVAEHADEVVDQIVTERESE</sequence>
<feature type="region of interest" description="Disordered" evidence="1">
    <location>
        <begin position="1"/>
        <end position="58"/>
    </location>
</feature>
<evidence type="ECO:0000256" key="1">
    <source>
        <dbReference type="SAM" id="MobiDB-lite"/>
    </source>
</evidence>
<dbReference type="Pfam" id="PF25925">
    <property type="entry name" value="DUF7970"/>
    <property type="match status" value="1"/>
</dbReference>
<proteinExistence type="predicted"/>
<dbReference type="InterPro" id="IPR058276">
    <property type="entry name" value="DUF7970"/>
</dbReference>
<accession>A0ABD6BSI3</accession>
<protein>
    <submittedName>
        <fullName evidence="2">Uncharacterized protein</fullName>
    </submittedName>
</protein>
<evidence type="ECO:0000313" key="2">
    <source>
        <dbReference type="EMBL" id="MFD1568049.1"/>
    </source>
</evidence>
<dbReference type="EMBL" id="JBHUCZ010000009">
    <property type="protein sequence ID" value="MFD1568049.1"/>
    <property type="molecule type" value="Genomic_DNA"/>
</dbReference>
<dbReference type="Proteomes" id="UP001597139">
    <property type="component" value="Unassembled WGS sequence"/>
</dbReference>
<reference evidence="2 3" key="1">
    <citation type="journal article" date="2019" name="Int. J. Syst. Evol. Microbiol.">
        <title>The Global Catalogue of Microorganisms (GCM) 10K type strain sequencing project: providing services to taxonomists for standard genome sequencing and annotation.</title>
        <authorList>
            <consortium name="The Broad Institute Genomics Platform"/>
            <consortium name="The Broad Institute Genome Sequencing Center for Infectious Disease"/>
            <person name="Wu L."/>
            <person name="Ma J."/>
        </authorList>
    </citation>
    <scope>NUCLEOTIDE SEQUENCE [LARGE SCALE GENOMIC DNA]</scope>
    <source>
        <strain evidence="2 3">CGMCC 1.12859</strain>
    </source>
</reference>
<feature type="compositionally biased region" description="Acidic residues" evidence="1">
    <location>
        <begin position="13"/>
        <end position="40"/>
    </location>
</feature>
<organism evidence="2 3">
    <name type="scientific">Halolamina litorea</name>
    <dbReference type="NCBI Taxonomy" id="1515593"/>
    <lineage>
        <taxon>Archaea</taxon>
        <taxon>Methanobacteriati</taxon>
        <taxon>Methanobacteriota</taxon>
        <taxon>Stenosarchaea group</taxon>
        <taxon>Halobacteria</taxon>
        <taxon>Halobacteriales</taxon>
        <taxon>Haloferacaceae</taxon>
    </lineage>
</organism>
<keyword evidence="3" id="KW-1185">Reference proteome</keyword>
<name>A0ABD6BSI3_9EURY</name>
<evidence type="ECO:0000313" key="3">
    <source>
        <dbReference type="Proteomes" id="UP001597139"/>
    </source>
</evidence>
<dbReference type="AlphaFoldDB" id="A0ABD6BSI3"/>